<name>A0A259U222_9BACT</name>
<dbReference type="Proteomes" id="UP000216446">
    <property type="component" value="Unassembled WGS sequence"/>
</dbReference>
<gene>
    <name evidence="1" type="ORF">BSZ36_14190</name>
</gene>
<dbReference type="InParanoid" id="A0A259U222"/>
<proteinExistence type="predicted"/>
<evidence type="ECO:0000313" key="1">
    <source>
        <dbReference type="EMBL" id="OZC04032.1"/>
    </source>
</evidence>
<evidence type="ECO:0000313" key="2">
    <source>
        <dbReference type="Proteomes" id="UP000216446"/>
    </source>
</evidence>
<sequence>MPAISAVATGAFSLSRRVRVIEVDITVGPIVISALVRGGRVALPFLRGTAGVRFADPATEAHARRAAIEAARADDSLGWVA</sequence>
<reference evidence="1 2" key="1">
    <citation type="submission" date="2016-11" db="EMBL/GenBank/DDBJ databases">
        <title>Study of marine rhodopsin-containing bacteria.</title>
        <authorList>
            <person name="Yoshizawa S."/>
            <person name="Kumagai Y."/>
            <person name="Kogure K."/>
        </authorList>
    </citation>
    <scope>NUCLEOTIDE SEQUENCE [LARGE SCALE GENOMIC DNA]</scope>
    <source>
        <strain evidence="1 2">SG-29</strain>
    </source>
</reference>
<dbReference type="EMBL" id="MQWB01000001">
    <property type="protein sequence ID" value="OZC04032.1"/>
    <property type="molecule type" value="Genomic_DNA"/>
</dbReference>
<accession>A0A259U222</accession>
<protein>
    <submittedName>
        <fullName evidence="1">Uncharacterized protein</fullName>
    </submittedName>
</protein>
<comment type="caution">
    <text evidence="1">The sequence shown here is derived from an EMBL/GenBank/DDBJ whole genome shotgun (WGS) entry which is preliminary data.</text>
</comment>
<organism evidence="1 2">
    <name type="scientific">Rubricoccus marinus</name>
    <dbReference type="NCBI Taxonomy" id="716817"/>
    <lineage>
        <taxon>Bacteria</taxon>
        <taxon>Pseudomonadati</taxon>
        <taxon>Rhodothermota</taxon>
        <taxon>Rhodothermia</taxon>
        <taxon>Rhodothermales</taxon>
        <taxon>Rubricoccaceae</taxon>
        <taxon>Rubricoccus</taxon>
    </lineage>
</organism>
<keyword evidence="2" id="KW-1185">Reference proteome</keyword>
<dbReference type="AlphaFoldDB" id="A0A259U222"/>